<reference evidence="5" key="1">
    <citation type="journal article" date="2022" name="Int. J. Syst. Evol. Microbiol.">
        <title>Granulimonas faecalis gen. nov., sp. nov., and Leptogranulimonas caecicola gen. nov., sp. nov., novel lactate-producing Atopobiaceae bacteria isolated from mouse intestines, and an emended description of the family Atopobiaceae.</title>
        <authorList>
            <person name="Morinaga K."/>
            <person name="Kusada H."/>
            <person name="Sakamoto S."/>
            <person name="Murakami T."/>
            <person name="Toyoda A."/>
            <person name="Mori H."/>
            <person name="Meng X.Y."/>
            <person name="Takashino M."/>
            <person name="Murotomi K."/>
            <person name="Tamaki H."/>
        </authorList>
    </citation>
    <scope>NUCLEOTIDE SEQUENCE</scope>
    <source>
        <strain evidence="5">OPF53</strain>
    </source>
</reference>
<dbReference type="Pfam" id="PF09479">
    <property type="entry name" value="Flg_new"/>
    <property type="match status" value="4"/>
</dbReference>
<accession>A0AAV5B7J3</accession>
<evidence type="ECO:0000313" key="5">
    <source>
        <dbReference type="EMBL" id="GJM56096.1"/>
    </source>
</evidence>
<comment type="caution">
    <text evidence="5">The sequence shown here is derived from an EMBL/GenBank/DDBJ whole genome shotgun (WGS) entry which is preliminary data.</text>
</comment>
<dbReference type="Gene3D" id="2.60.40.10">
    <property type="entry name" value="Immunoglobulins"/>
    <property type="match status" value="1"/>
</dbReference>
<gene>
    <name evidence="5" type="ORF">ATOP_17510</name>
</gene>
<protein>
    <recommendedName>
        <fullName evidence="7">Repeat protein (TIGR02543 family)</fullName>
    </recommendedName>
</protein>
<organism evidence="5 6">
    <name type="scientific">Granulimonas faecalis</name>
    <dbReference type="NCBI Taxonomy" id="2894155"/>
    <lineage>
        <taxon>Bacteria</taxon>
        <taxon>Bacillati</taxon>
        <taxon>Actinomycetota</taxon>
        <taxon>Coriobacteriia</taxon>
        <taxon>Coriobacteriales</taxon>
        <taxon>Kribbibacteriaceae</taxon>
        <taxon>Granulimonas</taxon>
    </lineage>
</organism>
<evidence type="ECO:0000256" key="4">
    <source>
        <dbReference type="SAM" id="SignalP"/>
    </source>
</evidence>
<keyword evidence="3" id="KW-0472">Membrane</keyword>
<dbReference type="InterPro" id="IPR013783">
    <property type="entry name" value="Ig-like_fold"/>
</dbReference>
<feature type="compositionally biased region" description="Gly residues" evidence="2">
    <location>
        <begin position="594"/>
        <end position="645"/>
    </location>
</feature>
<keyword evidence="3" id="KW-1133">Transmembrane helix</keyword>
<keyword evidence="3" id="KW-0812">Transmembrane</keyword>
<keyword evidence="4" id="KW-0732">Signal</keyword>
<dbReference type="EMBL" id="BQKC01000001">
    <property type="protein sequence ID" value="GJM56096.1"/>
    <property type="molecule type" value="Genomic_DNA"/>
</dbReference>
<evidence type="ECO:0000313" key="6">
    <source>
        <dbReference type="Proteomes" id="UP001055025"/>
    </source>
</evidence>
<dbReference type="RefSeq" id="WP_265591022.1">
    <property type="nucleotide sequence ID" value="NZ_BQKC01000001.1"/>
</dbReference>
<evidence type="ECO:0000256" key="1">
    <source>
        <dbReference type="ARBA" id="ARBA00004196"/>
    </source>
</evidence>
<dbReference type="AlphaFoldDB" id="A0AAV5B7J3"/>
<proteinExistence type="predicted"/>
<dbReference type="GO" id="GO:0005975">
    <property type="term" value="P:carbohydrate metabolic process"/>
    <property type="evidence" value="ECO:0007669"/>
    <property type="project" value="UniProtKB-ARBA"/>
</dbReference>
<name>A0AAV5B7J3_9ACTN</name>
<dbReference type="InterPro" id="IPR042229">
    <property type="entry name" value="Listeria/Bacterioides_rpt_sf"/>
</dbReference>
<evidence type="ECO:0000256" key="3">
    <source>
        <dbReference type="SAM" id="Phobius"/>
    </source>
</evidence>
<comment type="subcellular location">
    <subcellularLocation>
        <location evidence="1">Cell envelope</location>
    </subcellularLocation>
</comment>
<dbReference type="Proteomes" id="UP001055025">
    <property type="component" value="Unassembled WGS sequence"/>
</dbReference>
<evidence type="ECO:0000256" key="2">
    <source>
        <dbReference type="SAM" id="MobiDB-lite"/>
    </source>
</evidence>
<keyword evidence="6" id="KW-1185">Reference proteome</keyword>
<sequence>MGTSGYRWKGRAAAVVAVACIAGTGLSVAVTPALADPDESAVEAADQARIISNMRWTVTGPNTATASWDAVDGALLYDIRILKNGIQVDAEKTQGTSFDFTVTDPGAYEFAVGVAQSAGGSSSGITQGRDRLLTVSLDPNNGEAVEPVAMLVEEGGRLRNRPADPSWGANEFKGWTASPVSGALVIPYDFTGWGAQIMAPVTLTAQWRLAAPASVAWNVTHDGVGWGQVDGASGYHVVEAAGADAPDTTVLDIDVAAGVSSVGVDVPADPGTYVVTVEALGGMGIAPSAATASAALHSVAFDAAGGSPTPAMEFVEAGQAASRPTDPTLAGHTFEGWYALGAGAPYDFAAPVTAPTTLTARWSVSPCSVRLELNGGTLVGLDVTSYTPGTAVTLPSASHVGCTFGGWYESADFSGSPVTQIEATATGDKVFYARWVPDTYLVYLDPEGGRILDRRLTHYTYGTGLVLPQMVTRSGYTFEGWYATADFSGSPVDEIAPDATGNKSFYARWRANDYGIVYETDGGELPEGAPDGYVHGEGCVLPVPTKAGHTFEGWYETADFSGDPVTEVGADATGDKVFYARWSEDPADVPGGDASDGGTSGGNHGAGGSGGAVSGGDGSGGAVSGGDGSGGAVDKGTGAGSAEGGAAAGVSVTAADGRATVVPVGERGAAAGLVAETGDFQRGGGVLLGIAAAVAAAATAMAARIHRRA</sequence>
<dbReference type="Gene3D" id="2.60.40.4270">
    <property type="entry name" value="Listeria-Bacteroides repeat domain"/>
    <property type="match status" value="4"/>
</dbReference>
<dbReference type="InterPro" id="IPR013378">
    <property type="entry name" value="InlB-like_B-rpt"/>
</dbReference>
<feature type="transmembrane region" description="Helical" evidence="3">
    <location>
        <begin position="683"/>
        <end position="703"/>
    </location>
</feature>
<evidence type="ECO:0008006" key="7">
    <source>
        <dbReference type="Google" id="ProtNLM"/>
    </source>
</evidence>
<feature type="chain" id="PRO_5043607548" description="Repeat protein (TIGR02543 family)" evidence="4">
    <location>
        <begin position="36"/>
        <end position="709"/>
    </location>
</feature>
<dbReference type="NCBIfam" id="TIGR02543">
    <property type="entry name" value="List_Bact_rpt"/>
    <property type="match status" value="3"/>
</dbReference>
<feature type="signal peptide" evidence="4">
    <location>
        <begin position="1"/>
        <end position="35"/>
    </location>
</feature>
<feature type="region of interest" description="Disordered" evidence="2">
    <location>
        <begin position="584"/>
        <end position="645"/>
    </location>
</feature>
<dbReference type="GO" id="GO:0030313">
    <property type="term" value="C:cell envelope"/>
    <property type="evidence" value="ECO:0007669"/>
    <property type="project" value="UniProtKB-SubCell"/>
</dbReference>